<keyword evidence="2" id="KW-1185">Reference proteome</keyword>
<dbReference type="InterPro" id="IPR037208">
    <property type="entry name" value="Spo0E-like_sf"/>
</dbReference>
<dbReference type="EMBL" id="FONT01000002">
    <property type="protein sequence ID" value="SFE58418.1"/>
    <property type="molecule type" value="Genomic_DNA"/>
</dbReference>
<reference evidence="1 2" key="1">
    <citation type="submission" date="2016-10" db="EMBL/GenBank/DDBJ databases">
        <authorList>
            <person name="de Groot N.N."/>
        </authorList>
    </citation>
    <scope>NUCLEOTIDE SEQUENCE [LARGE SCALE GENOMIC DNA]</scope>
    <source>
        <strain evidence="1 2">DSM 23995</strain>
    </source>
</reference>
<evidence type="ECO:0000313" key="1">
    <source>
        <dbReference type="EMBL" id="SFE58418.1"/>
    </source>
</evidence>
<sequence>MKKTKRVEKKIEETRHEMMAAYEKFGSFTDKRVVAISQELDQLMNQQCPEAIESCLE</sequence>
<dbReference type="InterPro" id="IPR036638">
    <property type="entry name" value="HLH_DNA-bd_sf"/>
</dbReference>
<evidence type="ECO:0000313" key="2">
    <source>
        <dbReference type="Proteomes" id="UP000199516"/>
    </source>
</evidence>
<dbReference type="GO" id="GO:0043937">
    <property type="term" value="P:regulation of sporulation"/>
    <property type="evidence" value="ECO:0007669"/>
    <property type="project" value="InterPro"/>
</dbReference>
<name>A0A1I2BRE8_9BACI</name>
<dbReference type="Pfam" id="PF09388">
    <property type="entry name" value="SpoOE-like"/>
    <property type="match status" value="1"/>
</dbReference>
<dbReference type="SUPFAM" id="SSF140500">
    <property type="entry name" value="BAS1536-like"/>
    <property type="match status" value="1"/>
</dbReference>
<dbReference type="GO" id="GO:0046983">
    <property type="term" value="F:protein dimerization activity"/>
    <property type="evidence" value="ECO:0007669"/>
    <property type="project" value="InterPro"/>
</dbReference>
<dbReference type="Gene3D" id="4.10.280.10">
    <property type="entry name" value="Helix-loop-helix DNA-binding domain"/>
    <property type="match status" value="1"/>
</dbReference>
<gene>
    <name evidence="1" type="ORF">SAMN05192532_102451</name>
</gene>
<proteinExistence type="predicted"/>
<accession>A0A1I2BRE8</accession>
<dbReference type="AlphaFoldDB" id="A0A1I2BRE8"/>
<dbReference type="Proteomes" id="UP000199516">
    <property type="component" value="Unassembled WGS sequence"/>
</dbReference>
<organism evidence="1 2">
    <name type="scientific">Alteribacillus iranensis</name>
    <dbReference type="NCBI Taxonomy" id="930128"/>
    <lineage>
        <taxon>Bacteria</taxon>
        <taxon>Bacillati</taxon>
        <taxon>Bacillota</taxon>
        <taxon>Bacilli</taxon>
        <taxon>Bacillales</taxon>
        <taxon>Bacillaceae</taxon>
        <taxon>Alteribacillus</taxon>
    </lineage>
</organism>
<protein>
    <submittedName>
        <fullName evidence="1">Spo0E like sporulation regulatory protein</fullName>
    </submittedName>
</protein>
<dbReference type="InterPro" id="IPR018540">
    <property type="entry name" value="Spo0E-like"/>
</dbReference>
<dbReference type="RefSeq" id="WP_177194720.1">
    <property type="nucleotide sequence ID" value="NZ_FONT01000002.1"/>
</dbReference>